<feature type="domain" description="GtrA/DPMS transmembrane" evidence="8">
    <location>
        <begin position="223"/>
        <end position="333"/>
    </location>
</feature>
<accession>A0A6P0EXQ4</accession>
<dbReference type="Pfam" id="PF04138">
    <property type="entry name" value="GtrA_DPMS_TM"/>
    <property type="match status" value="1"/>
</dbReference>
<evidence type="ECO:0000313" key="9">
    <source>
        <dbReference type="EMBL" id="NEK95346.1"/>
    </source>
</evidence>
<keyword evidence="5 6" id="KW-0472">Membrane</keyword>
<keyword evidence="11" id="KW-1185">Reference proteome</keyword>
<feature type="transmembrane region" description="Helical" evidence="6">
    <location>
        <begin position="287"/>
        <end position="312"/>
    </location>
</feature>
<evidence type="ECO:0000256" key="1">
    <source>
        <dbReference type="ARBA" id="ARBA00004141"/>
    </source>
</evidence>
<evidence type="ECO:0000256" key="3">
    <source>
        <dbReference type="ARBA" id="ARBA00022692"/>
    </source>
</evidence>
<name>A0A6P0EXQ4_9ACTN</name>
<dbReference type="GO" id="GO:0016020">
    <property type="term" value="C:membrane"/>
    <property type="evidence" value="ECO:0007669"/>
    <property type="project" value="UniProtKB-SubCell"/>
</dbReference>
<organism evidence="9 11">
    <name type="scientific">Modestobacter muralis</name>
    <dbReference type="NCBI Taxonomy" id="1608614"/>
    <lineage>
        <taxon>Bacteria</taxon>
        <taxon>Bacillati</taxon>
        <taxon>Actinomycetota</taxon>
        <taxon>Actinomycetes</taxon>
        <taxon>Geodermatophilales</taxon>
        <taxon>Geodermatophilaceae</taxon>
        <taxon>Modestobacter</taxon>
    </lineage>
</organism>
<proteinExistence type="inferred from homology"/>
<dbReference type="InterPro" id="IPR050256">
    <property type="entry name" value="Glycosyltransferase_2"/>
</dbReference>
<comment type="caution">
    <text evidence="9">The sequence shown here is derived from an EMBL/GenBank/DDBJ whole genome shotgun (WGS) entry which is preliminary data.</text>
</comment>
<dbReference type="InterPro" id="IPR001173">
    <property type="entry name" value="Glyco_trans_2-like"/>
</dbReference>
<feature type="transmembrane region" description="Helical" evidence="6">
    <location>
        <begin position="220"/>
        <end position="241"/>
    </location>
</feature>
<reference evidence="10 12" key="2">
    <citation type="submission" date="2020-02" db="EMBL/GenBank/DDBJ databases">
        <title>The WGS of Modestobacter muralis DSM 100205.</title>
        <authorList>
            <person name="Jiang Z."/>
        </authorList>
    </citation>
    <scope>NUCLEOTIDE SEQUENCE [LARGE SCALE GENOMIC DNA]</scope>
    <source>
        <strain evidence="10 12">DSM 100205</strain>
    </source>
</reference>
<dbReference type="AlphaFoldDB" id="A0A6P0EXQ4"/>
<feature type="domain" description="Glycosyltransferase 2-like" evidence="7">
    <location>
        <begin position="3"/>
        <end position="125"/>
    </location>
</feature>
<dbReference type="InterPro" id="IPR007267">
    <property type="entry name" value="GtrA_DPMS_TM"/>
</dbReference>
<dbReference type="GO" id="GO:0016740">
    <property type="term" value="F:transferase activity"/>
    <property type="evidence" value="ECO:0007669"/>
    <property type="project" value="UniProtKB-KW"/>
</dbReference>
<evidence type="ECO:0000259" key="7">
    <source>
        <dbReference type="Pfam" id="PF00535"/>
    </source>
</evidence>
<dbReference type="Pfam" id="PF00535">
    <property type="entry name" value="Glycos_transf_2"/>
    <property type="match status" value="1"/>
</dbReference>
<keyword evidence="3 6" id="KW-0812">Transmembrane</keyword>
<evidence type="ECO:0000259" key="8">
    <source>
        <dbReference type="Pfam" id="PF04138"/>
    </source>
</evidence>
<dbReference type="SUPFAM" id="SSF53448">
    <property type="entry name" value="Nucleotide-diphospho-sugar transferases"/>
    <property type="match status" value="1"/>
</dbReference>
<protein>
    <submittedName>
        <fullName evidence="9">Glycosyltransferase family 2 protein</fullName>
    </submittedName>
</protein>
<keyword evidence="4 6" id="KW-1133">Transmembrane helix</keyword>
<dbReference type="Proteomes" id="UP000471152">
    <property type="component" value="Unassembled WGS sequence"/>
</dbReference>
<dbReference type="PANTHER" id="PTHR48090:SF7">
    <property type="entry name" value="RFBJ PROTEIN"/>
    <property type="match status" value="1"/>
</dbReference>
<evidence type="ECO:0000313" key="12">
    <source>
        <dbReference type="Proteomes" id="UP000471152"/>
    </source>
</evidence>
<evidence type="ECO:0000256" key="2">
    <source>
        <dbReference type="ARBA" id="ARBA00006739"/>
    </source>
</evidence>
<comment type="subcellular location">
    <subcellularLocation>
        <location evidence="1">Membrane</location>
        <topology evidence="1">Multi-pass membrane protein</topology>
    </subcellularLocation>
</comment>
<reference evidence="9 11" key="1">
    <citation type="submission" date="2020-01" db="EMBL/GenBank/DDBJ databases">
        <title>the WGS Modestobacter muralis CPCC 204518.</title>
        <authorList>
            <person name="Jiang Z."/>
        </authorList>
    </citation>
    <scope>NUCLEOTIDE SEQUENCE [LARGE SCALE GENOMIC DNA]</scope>
    <source>
        <strain evidence="9 11">DSM 100205</strain>
    </source>
</reference>
<evidence type="ECO:0000256" key="5">
    <source>
        <dbReference type="ARBA" id="ARBA00023136"/>
    </source>
</evidence>
<dbReference type="InterPro" id="IPR029044">
    <property type="entry name" value="Nucleotide-diphossugar_trans"/>
</dbReference>
<dbReference type="CDD" id="cd04179">
    <property type="entry name" value="DPM_DPG-synthase_like"/>
    <property type="match status" value="1"/>
</dbReference>
<gene>
    <name evidence="10" type="ORF">G3R41_15060</name>
    <name evidence="9" type="ORF">GCU67_14410</name>
</gene>
<evidence type="ECO:0000256" key="6">
    <source>
        <dbReference type="SAM" id="Phobius"/>
    </source>
</evidence>
<keyword evidence="9" id="KW-0808">Transferase</keyword>
<dbReference type="Proteomes" id="UP000468828">
    <property type="component" value="Unassembled WGS sequence"/>
</dbReference>
<evidence type="ECO:0000313" key="11">
    <source>
        <dbReference type="Proteomes" id="UP000468828"/>
    </source>
</evidence>
<dbReference type="Gene3D" id="3.90.550.10">
    <property type="entry name" value="Spore Coat Polysaccharide Biosynthesis Protein SpsA, Chain A"/>
    <property type="match status" value="1"/>
</dbReference>
<dbReference type="EMBL" id="JAAGWB010000042">
    <property type="protein sequence ID" value="NEN52234.1"/>
    <property type="molecule type" value="Genomic_DNA"/>
</dbReference>
<dbReference type="PANTHER" id="PTHR48090">
    <property type="entry name" value="UNDECAPRENYL-PHOSPHATE 4-DEOXY-4-FORMAMIDO-L-ARABINOSE TRANSFERASE-RELATED"/>
    <property type="match status" value="1"/>
</dbReference>
<evidence type="ECO:0000313" key="10">
    <source>
        <dbReference type="EMBL" id="NEN52234.1"/>
    </source>
</evidence>
<sequence>MVVLVPAYQPDGQLLSLLAAVHQLDPTLELLVVDDGSAEATAPALAGARELGATVLRHEVNRGKGAALRTGLAHVARVWPHAGVVTADADGQHLPEDVVAAAARVRAGSCLLLGVRRFTGEGVPLRSRVGNLVSMVLVRAATGRALTDTQTGLRGFSPGLWPWLLTVRGDRFEYELRVLLEAARLGLPIDQMPITTVYAQGNTSSHFRAVRDSVRVYRPLALFLLSSLTAFAVDSVALVLLDALTGSLWLSVVGARLVSGTVNYSVNRRVVFTAGRSRGSALGYIALAGSLLLANLVLLSGLTAAGVGLLPAKLGTEPLLVTLSFAVQRVAVFGRSRAHRPSSSPDTDLVTDVPAPVAALAGGHRAMTPDRR</sequence>
<evidence type="ECO:0000256" key="4">
    <source>
        <dbReference type="ARBA" id="ARBA00022989"/>
    </source>
</evidence>
<dbReference type="EMBL" id="JAAGWH010000040">
    <property type="protein sequence ID" value="NEK95346.1"/>
    <property type="molecule type" value="Genomic_DNA"/>
</dbReference>
<feature type="transmembrane region" description="Helical" evidence="6">
    <location>
        <begin position="247"/>
        <end position="266"/>
    </location>
</feature>
<comment type="similarity">
    <text evidence="2">Belongs to the glycosyltransferase 2 family.</text>
</comment>
<dbReference type="GO" id="GO:0000271">
    <property type="term" value="P:polysaccharide biosynthetic process"/>
    <property type="evidence" value="ECO:0007669"/>
    <property type="project" value="InterPro"/>
</dbReference>